<feature type="compositionally biased region" description="Polar residues" evidence="1">
    <location>
        <begin position="504"/>
        <end position="518"/>
    </location>
</feature>
<comment type="caution">
    <text evidence="4">The sequence shown here is derived from an EMBL/GenBank/DDBJ whole genome shotgun (WGS) entry which is preliminary data.</text>
</comment>
<protein>
    <submittedName>
        <fullName evidence="4">Uncharacterized protein</fullName>
    </submittedName>
</protein>
<dbReference type="PANTHER" id="PTHR31928">
    <property type="entry name" value="EXPRESSED PROTEIN"/>
    <property type="match status" value="1"/>
</dbReference>
<organism evidence="4 5">
    <name type="scientific">Ilex paraguariensis</name>
    <name type="common">yerba mate</name>
    <dbReference type="NCBI Taxonomy" id="185542"/>
    <lineage>
        <taxon>Eukaryota</taxon>
        <taxon>Viridiplantae</taxon>
        <taxon>Streptophyta</taxon>
        <taxon>Embryophyta</taxon>
        <taxon>Tracheophyta</taxon>
        <taxon>Spermatophyta</taxon>
        <taxon>Magnoliopsida</taxon>
        <taxon>eudicotyledons</taxon>
        <taxon>Gunneridae</taxon>
        <taxon>Pentapetalae</taxon>
        <taxon>asterids</taxon>
        <taxon>campanulids</taxon>
        <taxon>Aquifoliales</taxon>
        <taxon>Aquifoliaceae</taxon>
        <taxon>Ilex</taxon>
    </lineage>
</organism>
<dbReference type="InterPro" id="IPR010341">
    <property type="entry name" value="DUF936_pln"/>
</dbReference>
<feature type="region of interest" description="Disordered" evidence="1">
    <location>
        <begin position="504"/>
        <end position="524"/>
    </location>
</feature>
<reference evidence="4 5" key="1">
    <citation type="submission" date="2024-02" db="EMBL/GenBank/DDBJ databases">
        <authorList>
            <person name="Vignale AGUSTIN F."/>
            <person name="Sosa J E."/>
            <person name="Modenutti C."/>
        </authorList>
    </citation>
    <scope>NUCLEOTIDE SEQUENCE [LARGE SCALE GENOMIC DNA]</scope>
</reference>
<proteinExistence type="predicted"/>
<dbReference type="PANTHER" id="PTHR31928:SF12">
    <property type="entry name" value="DUF3741 DOMAIN-CONTAINING PROTEIN"/>
    <property type="match status" value="1"/>
</dbReference>
<dbReference type="AlphaFoldDB" id="A0ABC8UJE7"/>
<feature type="region of interest" description="Disordered" evidence="1">
    <location>
        <begin position="223"/>
        <end position="244"/>
    </location>
</feature>
<feature type="domain" description="DUF6857" evidence="3">
    <location>
        <begin position="352"/>
        <end position="662"/>
    </location>
</feature>
<dbReference type="InterPro" id="IPR048297">
    <property type="entry name" value="DUF936_dom_pln"/>
</dbReference>
<feature type="region of interest" description="Disordered" evidence="1">
    <location>
        <begin position="304"/>
        <end position="325"/>
    </location>
</feature>
<gene>
    <name evidence="4" type="ORF">ILEXP_LOCUS51206</name>
</gene>
<evidence type="ECO:0000313" key="5">
    <source>
        <dbReference type="Proteomes" id="UP001642360"/>
    </source>
</evidence>
<dbReference type="Pfam" id="PF21647">
    <property type="entry name" value="DUF6857"/>
    <property type="match status" value="1"/>
</dbReference>
<feature type="domain" description="DUF936" evidence="2">
    <location>
        <begin position="4"/>
        <end position="120"/>
    </location>
</feature>
<evidence type="ECO:0000256" key="1">
    <source>
        <dbReference type="SAM" id="MobiDB-lite"/>
    </source>
</evidence>
<evidence type="ECO:0000259" key="3">
    <source>
        <dbReference type="Pfam" id="PF21647"/>
    </source>
</evidence>
<keyword evidence="5" id="KW-1185">Reference proteome</keyword>
<evidence type="ECO:0000259" key="2">
    <source>
        <dbReference type="Pfam" id="PF06075"/>
    </source>
</evidence>
<dbReference type="Pfam" id="PF06075">
    <property type="entry name" value="DUF936"/>
    <property type="match status" value="1"/>
</dbReference>
<name>A0ABC8UJE7_9AQUA</name>
<evidence type="ECO:0000313" key="4">
    <source>
        <dbReference type="EMBL" id="CAK9181166.1"/>
    </source>
</evidence>
<dbReference type="Proteomes" id="UP001642360">
    <property type="component" value="Unassembled WGS sequence"/>
</dbReference>
<dbReference type="EMBL" id="CAUOFW020007946">
    <property type="protein sequence ID" value="CAK9181166.1"/>
    <property type="molecule type" value="Genomic_DNA"/>
</dbReference>
<accession>A0ABC8UJE7</accession>
<sequence length="669" mass="74398">MASLKSGVLVKLLEDMNVEDKGSEEERKSVLLQIRSIIPVLEEGNFWPNRGFYLKVADLSHALYVSLPQEQNDMILSNQLQLGQFIYVKSLERAYPVPLLTGIRPVRGRHPCAGIPEDIVPVTNLVNLLEPSDMESIVEKGVISEKKIIENSSDSRKLFRGLSDSEALIKKVDRVDKRTQGRLRSSSASKARPDEHRIGLKTKRWDVEKRTLNVLGGFQTNRSSSFDNDSDSDDTKSSVSSTSISKRRSWTESEILEVKEIFDSSVAKHEIRPLARSRCRSANDSFLIILYRQVSPVRNVRYDSSDDNLSSTRRRNTVSTRKLVRSSNKSKIPVSKINGEGTSCPVAISSSVNNRKGAETRILWDSLPSTLVKLGKEVTRQRDAALLAAVEALQEACAAERLLNCLSTYSEFPLAEGNDLQPYVDKFFDLQDELAHTRLIMQSLTNINPLRTSGIDSSCTGSVKEALKLAVERKKNASSWIKSAVAVDLSPCFTALKPMPITTDATNAPKKSSTSTHGTKPMLSCSITKQNKNGEFPLALAGNMDDQADWRRGSLCAAANLASSLQDECRKFFLGYVEKYLDEVESKTLSMGSDSQIAGRMYKVKRVNDWLDVISSQEANHPKDGCKEGCALDESEIEACGRVRNQIYRILLKHVERSAKALENINTSD</sequence>
<dbReference type="InterPro" id="IPR049172">
    <property type="entry name" value="DUF6857_pln"/>
</dbReference>